<gene>
    <name evidence="9" type="ORF">M6B38_163415</name>
</gene>
<comment type="subcellular location">
    <subcellularLocation>
        <location evidence="1">Membrane</location>
    </subcellularLocation>
</comment>
<accession>A0AAX6EYE8</accession>
<feature type="transmembrane region" description="Helical" evidence="8">
    <location>
        <begin position="128"/>
        <end position="150"/>
    </location>
</feature>
<evidence type="ECO:0000256" key="1">
    <source>
        <dbReference type="ARBA" id="ARBA00004370"/>
    </source>
</evidence>
<dbReference type="Pfam" id="PF06298">
    <property type="entry name" value="PsbY"/>
    <property type="match status" value="2"/>
</dbReference>
<dbReference type="GO" id="GO:0009534">
    <property type="term" value="C:chloroplast thylakoid"/>
    <property type="evidence" value="ECO:0007669"/>
    <property type="project" value="TreeGrafter"/>
</dbReference>
<keyword evidence="10" id="KW-1185">Reference proteome</keyword>
<dbReference type="GO" id="GO:0045454">
    <property type="term" value="P:cell redox homeostasis"/>
    <property type="evidence" value="ECO:0007669"/>
    <property type="project" value="TreeGrafter"/>
</dbReference>
<dbReference type="InterPro" id="IPR009388">
    <property type="entry name" value="PSII_PsbY"/>
</dbReference>
<keyword evidence="4 8" id="KW-1133">Transmembrane helix</keyword>
<comment type="caution">
    <text evidence="9">The sequence shown here is derived from an EMBL/GenBank/DDBJ whole genome shotgun (WGS) entry which is preliminary data.</text>
</comment>
<reference evidence="9" key="1">
    <citation type="journal article" date="2023" name="GigaByte">
        <title>Genome assembly of the bearded iris, Iris pallida Lam.</title>
        <authorList>
            <person name="Bruccoleri R.E."/>
            <person name="Oakeley E.J."/>
            <person name="Faust A.M.E."/>
            <person name="Altorfer M."/>
            <person name="Dessus-Babus S."/>
            <person name="Burckhardt D."/>
            <person name="Oertli M."/>
            <person name="Naumann U."/>
            <person name="Petersen F."/>
            <person name="Wong J."/>
        </authorList>
    </citation>
    <scope>NUCLEOTIDE SEQUENCE</scope>
    <source>
        <strain evidence="9">GSM-AAB239-AS_SAM_17_03QT</strain>
    </source>
</reference>
<dbReference type="PANTHER" id="PTHR34790">
    <property type="entry name" value="PHOTOSYSTEM II CORE COMPLEX PROTEINS PSBY, CHLOROPLASTIC"/>
    <property type="match status" value="1"/>
</dbReference>
<evidence type="ECO:0000256" key="4">
    <source>
        <dbReference type="ARBA" id="ARBA00022989"/>
    </source>
</evidence>
<dbReference type="PANTHER" id="PTHR34790:SF1">
    <property type="entry name" value="PHOTOSYSTEM II CORE COMPLEX PROTEINS PSBY, CHLOROPLASTIC"/>
    <property type="match status" value="1"/>
</dbReference>
<evidence type="ECO:0000313" key="10">
    <source>
        <dbReference type="Proteomes" id="UP001140949"/>
    </source>
</evidence>
<dbReference type="AlphaFoldDB" id="A0AAX6EYE8"/>
<protein>
    <submittedName>
        <fullName evidence="9">Photosystem II core complex proteins psbY, chloroplastic</fullName>
    </submittedName>
</protein>
<dbReference type="GO" id="GO:0030145">
    <property type="term" value="F:manganese ion binding"/>
    <property type="evidence" value="ECO:0007669"/>
    <property type="project" value="InterPro"/>
</dbReference>
<keyword evidence="6 8" id="KW-0472">Membrane</keyword>
<proteinExistence type="inferred from homology"/>
<dbReference type="Proteomes" id="UP001140949">
    <property type="component" value="Unassembled WGS sequence"/>
</dbReference>
<evidence type="ECO:0000256" key="2">
    <source>
        <dbReference type="ARBA" id="ARBA00022531"/>
    </source>
</evidence>
<dbReference type="HAMAP" id="MF_00717">
    <property type="entry name" value="PSII_PsbY"/>
    <property type="match status" value="1"/>
</dbReference>
<evidence type="ECO:0000256" key="3">
    <source>
        <dbReference type="ARBA" id="ARBA00022692"/>
    </source>
</evidence>
<sequence>MATIAAMSMLNANCLITTAPPSNSTSKPSSIRPLALLSLQNLPKGLSISKPPSHISAPTATAIAGAIFSTLSFTDAAFAAQQIADIAEGDNRGLALLLPLVPAIGWVLFNILQPALNQLNRMRTEKGIIVGLGLGGSLAAGGLMSAPSASAGELASIADAAAASSSDGRGQLLLFVIAPAIGWVLFNILQPALNQLNRMRSG</sequence>
<organism evidence="9 10">
    <name type="scientific">Iris pallida</name>
    <name type="common">Sweet iris</name>
    <dbReference type="NCBI Taxonomy" id="29817"/>
    <lineage>
        <taxon>Eukaryota</taxon>
        <taxon>Viridiplantae</taxon>
        <taxon>Streptophyta</taxon>
        <taxon>Embryophyta</taxon>
        <taxon>Tracheophyta</taxon>
        <taxon>Spermatophyta</taxon>
        <taxon>Magnoliopsida</taxon>
        <taxon>Liliopsida</taxon>
        <taxon>Asparagales</taxon>
        <taxon>Iridaceae</taxon>
        <taxon>Iridoideae</taxon>
        <taxon>Irideae</taxon>
        <taxon>Iris</taxon>
    </lineage>
</organism>
<keyword evidence="5" id="KW-0793">Thylakoid</keyword>
<keyword evidence="2" id="KW-0602">Photosynthesis</keyword>
<feature type="transmembrane region" description="Helical" evidence="8">
    <location>
        <begin position="170"/>
        <end position="189"/>
    </location>
</feature>
<dbReference type="GO" id="GO:0009523">
    <property type="term" value="C:photosystem II"/>
    <property type="evidence" value="ECO:0007669"/>
    <property type="project" value="UniProtKB-KW"/>
</dbReference>
<name>A0AAX6EYE8_IRIPA</name>
<dbReference type="EMBL" id="JANAVB010033216">
    <property type="protein sequence ID" value="KAJ6809076.1"/>
    <property type="molecule type" value="Genomic_DNA"/>
</dbReference>
<keyword evidence="3 8" id="KW-0812">Transmembrane</keyword>
<feature type="transmembrane region" description="Helical" evidence="8">
    <location>
        <begin position="94"/>
        <end position="116"/>
    </location>
</feature>
<evidence type="ECO:0000256" key="6">
    <source>
        <dbReference type="ARBA" id="ARBA00023136"/>
    </source>
</evidence>
<reference evidence="9" key="2">
    <citation type="submission" date="2023-04" db="EMBL/GenBank/DDBJ databases">
        <authorList>
            <person name="Bruccoleri R.E."/>
            <person name="Oakeley E.J."/>
            <person name="Faust A.-M."/>
            <person name="Dessus-Babus S."/>
            <person name="Altorfer M."/>
            <person name="Burckhardt D."/>
            <person name="Oertli M."/>
            <person name="Naumann U."/>
            <person name="Petersen F."/>
            <person name="Wong J."/>
        </authorList>
    </citation>
    <scope>NUCLEOTIDE SEQUENCE</scope>
    <source>
        <strain evidence="9">GSM-AAB239-AS_SAM_17_03QT</strain>
        <tissue evidence="9">Leaf</tissue>
    </source>
</reference>
<keyword evidence="7" id="KW-0604">Photosystem II</keyword>
<evidence type="ECO:0000256" key="5">
    <source>
        <dbReference type="ARBA" id="ARBA00023078"/>
    </source>
</evidence>
<evidence type="ECO:0000313" key="9">
    <source>
        <dbReference type="EMBL" id="KAJ6809076.1"/>
    </source>
</evidence>
<dbReference type="InterPro" id="IPR038760">
    <property type="entry name" value="PsbY_plant"/>
</dbReference>
<evidence type="ECO:0000256" key="7">
    <source>
        <dbReference type="ARBA" id="ARBA00023276"/>
    </source>
</evidence>
<dbReference type="GO" id="GO:0015979">
    <property type="term" value="P:photosynthesis"/>
    <property type="evidence" value="ECO:0007669"/>
    <property type="project" value="UniProtKB-KW"/>
</dbReference>
<evidence type="ECO:0000256" key="8">
    <source>
        <dbReference type="SAM" id="Phobius"/>
    </source>
</evidence>